<accession>A0ABD1VHH0</accession>
<dbReference type="PANTHER" id="PTHR47186:SF45">
    <property type="entry name" value="DISEASE RESISTANCE RPP13-LIKE PROTEIN 1"/>
    <property type="match status" value="1"/>
</dbReference>
<dbReference type="AlphaFoldDB" id="A0ABD1VHH0"/>
<keyword evidence="1" id="KW-0677">Repeat</keyword>
<evidence type="ECO:0000256" key="1">
    <source>
        <dbReference type="ARBA" id="ARBA00022737"/>
    </source>
</evidence>
<dbReference type="InterPro" id="IPR032675">
    <property type="entry name" value="LRR_dom_sf"/>
</dbReference>
<organism evidence="3 4">
    <name type="scientific">Forsythia ovata</name>
    <dbReference type="NCBI Taxonomy" id="205694"/>
    <lineage>
        <taxon>Eukaryota</taxon>
        <taxon>Viridiplantae</taxon>
        <taxon>Streptophyta</taxon>
        <taxon>Embryophyta</taxon>
        <taxon>Tracheophyta</taxon>
        <taxon>Spermatophyta</taxon>
        <taxon>Magnoliopsida</taxon>
        <taxon>eudicotyledons</taxon>
        <taxon>Gunneridae</taxon>
        <taxon>Pentapetalae</taxon>
        <taxon>asterids</taxon>
        <taxon>lamiids</taxon>
        <taxon>Lamiales</taxon>
        <taxon>Oleaceae</taxon>
        <taxon>Forsythieae</taxon>
        <taxon>Forsythia</taxon>
    </lineage>
</organism>
<evidence type="ECO:0000313" key="3">
    <source>
        <dbReference type="EMBL" id="KAL2536800.1"/>
    </source>
</evidence>
<dbReference type="InterPro" id="IPR055414">
    <property type="entry name" value="LRR_R13L4/SHOC2-like"/>
</dbReference>
<evidence type="ECO:0000259" key="2">
    <source>
        <dbReference type="Pfam" id="PF23598"/>
    </source>
</evidence>
<sequence>MKILKMKMLDTKLWVSYMGSEVNGTQMHPRAALSAKALAYSQYASNFVGPDLASMCTTYGHLEAFSMDESSTSFALSIEDVMLILAAEKINFLSFDSNRTPCNGSRRAFLYSEPVGSNDTNVGNKEDELKTVFNINEHYLEFKVDWLPKLKSVEVLQLGRLQNSTKHHIEIENKEPLNGLGSQKQLKYLSLRGISRIDTLPSSIVKLDSLTILDLRACHSLEKLPTGLSLLRHLTHLDVSECYLLESIPKGVQHLSSLQVLKGFVIGNLGKNPCKISDLEILKILRN</sequence>
<keyword evidence="4" id="KW-1185">Reference proteome</keyword>
<comment type="caution">
    <text evidence="3">The sequence shown here is derived from an EMBL/GenBank/DDBJ whole genome shotgun (WGS) entry which is preliminary data.</text>
</comment>
<dbReference type="Pfam" id="PF23598">
    <property type="entry name" value="LRR_14"/>
    <property type="match status" value="1"/>
</dbReference>
<evidence type="ECO:0000313" key="4">
    <source>
        <dbReference type="Proteomes" id="UP001604277"/>
    </source>
</evidence>
<reference evidence="4" key="1">
    <citation type="submission" date="2024-07" db="EMBL/GenBank/DDBJ databases">
        <title>Two chromosome-level genome assemblies of Korean endemic species Abeliophyllum distichum and Forsythia ovata (Oleaceae).</title>
        <authorList>
            <person name="Jang H."/>
        </authorList>
    </citation>
    <scope>NUCLEOTIDE SEQUENCE [LARGE SCALE GENOMIC DNA]</scope>
</reference>
<dbReference type="Gene3D" id="3.80.10.10">
    <property type="entry name" value="Ribonuclease Inhibitor"/>
    <property type="match status" value="1"/>
</dbReference>
<proteinExistence type="predicted"/>
<protein>
    <submittedName>
        <fullName evidence="3">Disease resistance RPP13-like protein 4</fullName>
    </submittedName>
</protein>
<name>A0ABD1VHH0_9LAMI</name>
<dbReference type="PANTHER" id="PTHR47186">
    <property type="entry name" value="LEUCINE-RICH REPEAT-CONTAINING PROTEIN 57"/>
    <property type="match status" value="1"/>
</dbReference>
<gene>
    <name evidence="3" type="ORF">Fot_18191</name>
</gene>
<dbReference type="Proteomes" id="UP001604277">
    <property type="component" value="Unassembled WGS sequence"/>
</dbReference>
<dbReference type="EMBL" id="JBFOLJ010000005">
    <property type="protein sequence ID" value="KAL2536800.1"/>
    <property type="molecule type" value="Genomic_DNA"/>
</dbReference>
<dbReference type="SUPFAM" id="SSF52047">
    <property type="entry name" value="RNI-like"/>
    <property type="match status" value="1"/>
</dbReference>
<feature type="domain" description="Disease resistance R13L4/SHOC-2-like LRR" evidence="2">
    <location>
        <begin position="144"/>
        <end position="286"/>
    </location>
</feature>